<evidence type="ECO:0000256" key="1">
    <source>
        <dbReference type="SAM" id="SignalP"/>
    </source>
</evidence>
<evidence type="ECO:0000313" key="2">
    <source>
        <dbReference type="EMBL" id="SEK81726.1"/>
    </source>
</evidence>
<dbReference type="RefSeq" id="WP_074832496.1">
    <property type="nucleotide sequence ID" value="NZ_FOAT01000006.1"/>
</dbReference>
<proteinExistence type="predicted"/>
<keyword evidence="1" id="KW-0732">Signal</keyword>
<accession>A0A1H7K5G1</accession>
<dbReference type="Proteomes" id="UP000186015">
    <property type="component" value="Unassembled WGS sequence"/>
</dbReference>
<dbReference type="PROSITE" id="PS51257">
    <property type="entry name" value="PROKAR_LIPOPROTEIN"/>
    <property type="match status" value="1"/>
</dbReference>
<gene>
    <name evidence="2" type="ORF">SAMN05216469_10658</name>
</gene>
<evidence type="ECO:0000313" key="3">
    <source>
        <dbReference type="Proteomes" id="UP000186015"/>
    </source>
</evidence>
<reference evidence="2 3" key="1">
    <citation type="submission" date="2016-10" db="EMBL/GenBank/DDBJ databases">
        <authorList>
            <person name="de Groot N.N."/>
        </authorList>
    </citation>
    <scope>NUCLEOTIDE SEQUENCE [LARGE SCALE GENOMIC DNA]</scope>
    <source>
        <strain evidence="2 3">KH2T6</strain>
    </source>
</reference>
<sequence length="268" mass="30075">MKKFIALSAAAVMALTMTGCGTNLYIDGTSDVYSAEELASAANCITTKCITEKESNFECQFMGDISYSDTAKYVKIYKYKNGEDTNDISGDYLTFRVKMRSAKTPSNIIEAIADNPFDIEGFQGYFGTTVLGAFIVENDENGDWKYICDCSAEYDYENGPAKWESDIYNAKERTAAAEAMEYWFDHKESFEGELLDIRYVGDESASQEELDKLNKSKGTEYDGCMKMHADLYSAEKADIVKDTEWLVARQNGEWEVVECDLPEASKAE</sequence>
<feature type="chain" id="PRO_5038501639" description="Lipoprotein" evidence="1">
    <location>
        <begin position="22"/>
        <end position="268"/>
    </location>
</feature>
<evidence type="ECO:0008006" key="4">
    <source>
        <dbReference type="Google" id="ProtNLM"/>
    </source>
</evidence>
<feature type="signal peptide" evidence="1">
    <location>
        <begin position="1"/>
        <end position="21"/>
    </location>
</feature>
<dbReference type="AlphaFoldDB" id="A0A1H7K5G1"/>
<protein>
    <recommendedName>
        <fullName evidence="4">Lipoprotein</fullName>
    </recommendedName>
</protein>
<dbReference type="EMBL" id="FOAT01000006">
    <property type="protein sequence ID" value="SEK81726.1"/>
    <property type="molecule type" value="Genomic_DNA"/>
</dbReference>
<name>A0A1H7K5G1_RUMAL</name>
<organism evidence="2 3">
    <name type="scientific">Ruminococcus albus</name>
    <dbReference type="NCBI Taxonomy" id="1264"/>
    <lineage>
        <taxon>Bacteria</taxon>
        <taxon>Bacillati</taxon>
        <taxon>Bacillota</taxon>
        <taxon>Clostridia</taxon>
        <taxon>Eubacteriales</taxon>
        <taxon>Oscillospiraceae</taxon>
        <taxon>Ruminococcus</taxon>
    </lineage>
</organism>
<dbReference type="OrthoDB" id="1819145at2"/>